<dbReference type="Gene3D" id="1.25.40.20">
    <property type="entry name" value="Ankyrin repeat-containing domain"/>
    <property type="match status" value="1"/>
</dbReference>
<dbReference type="FunFam" id="1.25.40.20:FF:000307">
    <property type="entry name" value="Protein arginine N-methyltransferase 2"/>
    <property type="match status" value="1"/>
</dbReference>
<dbReference type="InterPro" id="IPR051038">
    <property type="entry name" value="RMT2/GAMT_Mtase"/>
</dbReference>
<feature type="repeat" description="ANK" evidence="1">
    <location>
        <begin position="86"/>
        <end position="118"/>
    </location>
</feature>
<keyword evidence="3" id="KW-0489">Methyltransferase</keyword>
<organism evidence="3">
    <name type="scientific">Anthurium amnicola</name>
    <dbReference type="NCBI Taxonomy" id="1678845"/>
    <lineage>
        <taxon>Eukaryota</taxon>
        <taxon>Viridiplantae</taxon>
        <taxon>Streptophyta</taxon>
        <taxon>Embryophyta</taxon>
        <taxon>Tracheophyta</taxon>
        <taxon>Spermatophyta</taxon>
        <taxon>Magnoliopsida</taxon>
        <taxon>Liliopsida</taxon>
        <taxon>Araceae</taxon>
        <taxon>Pothoideae</taxon>
        <taxon>Potheae</taxon>
        <taxon>Anthurium</taxon>
    </lineage>
</organism>
<evidence type="ECO:0000313" key="3">
    <source>
        <dbReference type="EMBL" id="JAT51750.1"/>
    </source>
</evidence>
<name>A0A1D1YAS9_9ARAE</name>
<feature type="non-terminal residue" evidence="3">
    <location>
        <position position="292"/>
    </location>
</feature>
<dbReference type="InterPro" id="IPR002110">
    <property type="entry name" value="Ankyrin_rpt"/>
</dbReference>
<dbReference type="EMBL" id="GDJX01016186">
    <property type="protein sequence ID" value="JAT51750.1"/>
    <property type="molecule type" value="Transcribed_RNA"/>
</dbReference>
<dbReference type="GO" id="GO:0005737">
    <property type="term" value="C:cytoplasm"/>
    <property type="evidence" value="ECO:0007669"/>
    <property type="project" value="TreeGrafter"/>
</dbReference>
<feature type="region of interest" description="Disordered" evidence="2">
    <location>
        <begin position="1"/>
        <end position="37"/>
    </location>
</feature>
<dbReference type="InterPro" id="IPR029063">
    <property type="entry name" value="SAM-dependent_MTases_sf"/>
</dbReference>
<evidence type="ECO:0000256" key="2">
    <source>
        <dbReference type="SAM" id="MobiDB-lite"/>
    </source>
</evidence>
<dbReference type="PROSITE" id="PS50088">
    <property type="entry name" value="ANK_REPEAT"/>
    <property type="match status" value="1"/>
</dbReference>
<dbReference type="PROSITE" id="PS50297">
    <property type="entry name" value="ANK_REP_REGION"/>
    <property type="match status" value="1"/>
</dbReference>
<sequence length="292" mass="30719">APPRRRRGATRADTKGCGVGVRASPPRRRSGGREQGGAAAMADAMVLKGVMAEQFEQLCAVARSGDCAGLRDLVAAGADDTHLDGEGMTPLMHAAEHGHAAAARLLLEAGAPWNALTPAGLAAGDLAMERGHQDAFDVLLDAGVQAELVPGTIARRSGGGSSSEYLEERVLFGKDRVMDSESKAVMMAWEKPLMEVHARAICGGETAGPFPATSEQDVEENLDADHGAAPLRFRSLDNVIGPALQPGLATRELHEDLLLVDGEEPATFAQAEQEEALGNLAGARLVFDRWME</sequence>
<keyword evidence="3" id="KW-0808">Transferase</keyword>
<feature type="non-terminal residue" evidence="3">
    <location>
        <position position="1"/>
    </location>
</feature>
<dbReference type="GO" id="GO:0005634">
    <property type="term" value="C:nucleus"/>
    <property type="evidence" value="ECO:0007669"/>
    <property type="project" value="TreeGrafter"/>
</dbReference>
<evidence type="ECO:0000256" key="1">
    <source>
        <dbReference type="PROSITE-ProRule" id="PRU00023"/>
    </source>
</evidence>
<dbReference type="PANTHER" id="PTHR32379">
    <property type="entry name" value="GUANIDINOACETATE N-METHYLTRANSFERASE"/>
    <property type="match status" value="1"/>
</dbReference>
<proteinExistence type="predicted"/>
<reference evidence="3" key="1">
    <citation type="submission" date="2015-07" db="EMBL/GenBank/DDBJ databases">
        <title>Transcriptome Assembly of Anthurium amnicola.</title>
        <authorList>
            <person name="Suzuki J."/>
        </authorList>
    </citation>
    <scope>NUCLEOTIDE SEQUENCE</scope>
</reference>
<dbReference type="GO" id="GO:0008757">
    <property type="term" value="F:S-adenosylmethionine-dependent methyltransferase activity"/>
    <property type="evidence" value="ECO:0007669"/>
    <property type="project" value="TreeGrafter"/>
</dbReference>
<dbReference type="GO" id="GO:0032259">
    <property type="term" value="P:methylation"/>
    <property type="evidence" value="ECO:0007669"/>
    <property type="project" value="UniProtKB-KW"/>
</dbReference>
<dbReference type="Gene3D" id="3.40.50.150">
    <property type="entry name" value="Vaccinia Virus protein VP39"/>
    <property type="match status" value="1"/>
</dbReference>
<dbReference type="PANTHER" id="PTHR32379:SF1">
    <property type="entry name" value="GUANIDINOACETATE N-METHYLTRANSFERASE"/>
    <property type="match status" value="1"/>
</dbReference>
<dbReference type="InterPro" id="IPR036770">
    <property type="entry name" value="Ankyrin_rpt-contain_sf"/>
</dbReference>
<gene>
    <name evidence="3" type="primary">RMT2_0</name>
    <name evidence="3" type="ORF">g.80960</name>
</gene>
<keyword evidence="1" id="KW-0040">ANK repeat</keyword>
<accession>A0A1D1YAS9</accession>
<dbReference type="AlphaFoldDB" id="A0A1D1YAS9"/>
<dbReference type="SUPFAM" id="SSF48403">
    <property type="entry name" value="Ankyrin repeat"/>
    <property type="match status" value="1"/>
</dbReference>
<protein>
    <submittedName>
        <fullName evidence="3">Arginine N-methyltransferase 2</fullName>
    </submittedName>
</protein>
<dbReference type="SMART" id="SM00248">
    <property type="entry name" value="ANK"/>
    <property type="match status" value="2"/>
</dbReference>
<dbReference type="Pfam" id="PF12796">
    <property type="entry name" value="Ank_2"/>
    <property type="match status" value="1"/>
</dbReference>